<sequence>MYRTEPHPDPYANQYPPPPPLAPEHHSSNINTGQHAYTPPVPQTMYPPEAPHSFPTNRQEITEAGHYGGYQQPLPPPPPPSVPITNDPRGHYGHAVDPQAVTMDEYRQAEQNELQYNNHGRQQQQPQHESYYMDYHDEPDMTTSQTPMVSPPPSFLHNKQPPSSQQTIQPEDIESYKPAPVPATQQHHQKNNNNNKNNKFLPAGPMMAPEDEQEAYRPKYYERDDDRRGRGSGCNCCCYNPAMTCCSCFCFLISLGFLAAGIALMIAAKVIGDKCNNQCGDMVDKAASYDVNVQPCDAICGKVVHDGMFYGGIAVAALAAIAAIWKIFMWMCAAGSRR</sequence>
<protein>
    <submittedName>
        <fullName evidence="3">Uncharacterized protein</fullName>
    </submittedName>
</protein>
<feature type="compositionally biased region" description="Polar residues" evidence="1">
    <location>
        <begin position="160"/>
        <end position="169"/>
    </location>
</feature>
<evidence type="ECO:0000256" key="1">
    <source>
        <dbReference type="SAM" id="MobiDB-lite"/>
    </source>
</evidence>
<feature type="transmembrane region" description="Helical" evidence="2">
    <location>
        <begin position="308"/>
        <end position="328"/>
    </location>
</feature>
<dbReference type="EMBL" id="MCGE01000008">
    <property type="protein sequence ID" value="ORZ18838.1"/>
    <property type="molecule type" value="Genomic_DNA"/>
</dbReference>
<gene>
    <name evidence="3" type="ORF">BCR42DRAFT_411686</name>
</gene>
<reference evidence="3 4" key="1">
    <citation type="submission" date="2016-07" db="EMBL/GenBank/DDBJ databases">
        <title>Pervasive Adenine N6-methylation of Active Genes in Fungi.</title>
        <authorList>
            <consortium name="DOE Joint Genome Institute"/>
            <person name="Mondo S.J."/>
            <person name="Dannebaum R.O."/>
            <person name="Kuo R.C."/>
            <person name="Labutti K."/>
            <person name="Haridas S."/>
            <person name="Kuo A."/>
            <person name="Salamov A."/>
            <person name="Ahrendt S.R."/>
            <person name="Lipzen A."/>
            <person name="Sullivan W."/>
            <person name="Andreopoulos W.B."/>
            <person name="Clum A."/>
            <person name="Lindquist E."/>
            <person name="Daum C."/>
            <person name="Ramamoorthy G.K."/>
            <person name="Gryganskyi A."/>
            <person name="Culley D."/>
            <person name="Magnuson J.K."/>
            <person name="James T.Y."/>
            <person name="O'Malley M.A."/>
            <person name="Stajich J.E."/>
            <person name="Spatafora J.W."/>
            <person name="Visel A."/>
            <person name="Grigoriev I.V."/>
        </authorList>
    </citation>
    <scope>NUCLEOTIDE SEQUENCE [LARGE SCALE GENOMIC DNA]</scope>
    <source>
        <strain evidence="3 4">NRRL 1336</strain>
    </source>
</reference>
<feature type="region of interest" description="Disordered" evidence="1">
    <location>
        <begin position="1"/>
        <end position="112"/>
    </location>
</feature>
<keyword evidence="2" id="KW-0812">Transmembrane</keyword>
<keyword evidence="2" id="KW-0472">Membrane</keyword>
<dbReference type="OrthoDB" id="2376782at2759"/>
<proteinExistence type="predicted"/>
<keyword evidence="2" id="KW-1133">Transmembrane helix</keyword>
<evidence type="ECO:0000313" key="4">
    <source>
        <dbReference type="Proteomes" id="UP000193560"/>
    </source>
</evidence>
<feature type="transmembrane region" description="Helical" evidence="2">
    <location>
        <begin position="251"/>
        <end position="272"/>
    </location>
</feature>
<name>A0A1X2IM38_9FUNG</name>
<evidence type="ECO:0000313" key="3">
    <source>
        <dbReference type="EMBL" id="ORZ18838.1"/>
    </source>
</evidence>
<dbReference type="Proteomes" id="UP000193560">
    <property type="component" value="Unassembled WGS sequence"/>
</dbReference>
<evidence type="ECO:0000256" key="2">
    <source>
        <dbReference type="SAM" id="Phobius"/>
    </source>
</evidence>
<comment type="caution">
    <text evidence="3">The sequence shown here is derived from an EMBL/GenBank/DDBJ whole genome shotgun (WGS) entry which is preliminary data.</text>
</comment>
<dbReference type="AlphaFoldDB" id="A0A1X2IM38"/>
<feature type="region of interest" description="Disordered" evidence="1">
    <location>
        <begin position="135"/>
        <end position="214"/>
    </location>
</feature>
<keyword evidence="4" id="KW-1185">Reference proteome</keyword>
<accession>A0A1X2IM38</accession>
<organism evidence="3 4">
    <name type="scientific">Absidia repens</name>
    <dbReference type="NCBI Taxonomy" id="90262"/>
    <lineage>
        <taxon>Eukaryota</taxon>
        <taxon>Fungi</taxon>
        <taxon>Fungi incertae sedis</taxon>
        <taxon>Mucoromycota</taxon>
        <taxon>Mucoromycotina</taxon>
        <taxon>Mucoromycetes</taxon>
        <taxon>Mucorales</taxon>
        <taxon>Cunninghamellaceae</taxon>
        <taxon>Absidia</taxon>
    </lineage>
</organism>
<feature type="compositionally biased region" description="Pro residues" evidence="1">
    <location>
        <begin position="73"/>
        <end position="82"/>
    </location>
</feature>